<dbReference type="OrthoDB" id="88014at2"/>
<evidence type="ECO:0000256" key="5">
    <source>
        <dbReference type="ARBA" id="ARBA00023136"/>
    </source>
</evidence>
<feature type="transmembrane region" description="Helical" evidence="6">
    <location>
        <begin position="422"/>
        <end position="440"/>
    </location>
</feature>
<evidence type="ECO:0000256" key="4">
    <source>
        <dbReference type="ARBA" id="ARBA00022989"/>
    </source>
</evidence>
<evidence type="ECO:0000313" key="8">
    <source>
        <dbReference type="Proteomes" id="UP000219193"/>
    </source>
</evidence>
<dbReference type="RefSeq" id="WP_097055855.1">
    <property type="nucleotide sequence ID" value="NZ_OCMF01000002.1"/>
</dbReference>
<comment type="subcellular location">
    <subcellularLocation>
        <location evidence="1">Cell membrane</location>
        <topology evidence="1">Multi-pass membrane protein</topology>
    </subcellularLocation>
</comment>
<feature type="transmembrane region" description="Helical" evidence="6">
    <location>
        <begin position="446"/>
        <end position="468"/>
    </location>
</feature>
<dbReference type="InterPro" id="IPR002797">
    <property type="entry name" value="Polysacc_synth"/>
</dbReference>
<sequence>MGVVVSQSAKNLFTTYLGFGIGAINTLFLYTNFLTPEYYGLVGFLLSAANLIWPLMAFGVHNTLVKFYTSYESKEDRDKLLSVILWLPLTISLLLGIIGVIFYDLLLDYFSDGNGIVIPYIWLIFVIALATSYFEIFFSWAKVNYKSVFGNFMKEVFHRSCTSLLLVAVYFDYLSVENFVYAIGGVFILRLILMAVYSFRLYFPKLSFNFPHNKSFILKYSALILIAGSVAMVLLDLDKVMIERFLPIEMVAVYGIAVYISSVIAVPSRAMHQITYPMTATLLNNRDKKGLLELYEKSSLNLLIISGLIFLLIITNISEVYELIPEEYKIDFSIVILISCVKLYDNLLGNNNSILFNSDYYRLVLGIGVFLAVLAFVLNILLIPEFGLMGAALATFLAFACYNTVKLVIVQKKFKIHPFTRETFYGMLLILVFTFGFYFWDFQWHPVFNIVLKSGIIGLLYVLIIYLLKLSPDINGIISKTLKLK</sequence>
<dbReference type="EMBL" id="OCMF01000002">
    <property type="protein sequence ID" value="SOC80054.1"/>
    <property type="molecule type" value="Genomic_DNA"/>
</dbReference>
<feature type="transmembrane region" description="Helical" evidence="6">
    <location>
        <begin position="298"/>
        <end position="318"/>
    </location>
</feature>
<keyword evidence="5 6" id="KW-0472">Membrane</keyword>
<feature type="transmembrane region" description="Helical" evidence="6">
    <location>
        <begin position="360"/>
        <end position="382"/>
    </location>
</feature>
<keyword evidence="4 6" id="KW-1133">Transmembrane helix</keyword>
<feature type="transmembrane region" description="Helical" evidence="6">
    <location>
        <begin position="12"/>
        <end position="32"/>
    </location>
</feature>
<dbReference type="InterPro" id="IPR050833">
    <property type="entry name" value="Poly_Biosynth_Transport"/>
</dbReference>
<protein>
    <submittedName>
        <fullName evidence="7">Membrane protein involved in the export of O-antigen and teichoic acid</fullName>
    </submittedName>
</protein>
<organism evidence="7 8">
    <name type="scientific">Salinimicrobium sediminis</name>
    <dbReference type="NCBI Taxonomy" id="1343891"/>
    <lineage>
        <taxon>Bacteria</taxon>
        <taxon>Pseudomonadati</taxon>
        <taxon>Bacteroidota</taxon>
        <taxon>Flavobacteriia</taxon>
        <taxon>Flavobacteriales</taxon>
        <taxon>Flavobacteriaceae</taxon>
        <taxon>Salinimicrobium</taxon>
    </lineage>
</organism>
<feature type="transmembrane region" description="Helical" evidence="6">
    <location>
        <begin position="115"/>
        <end position="136"/>
    </location>
</feature>
<feature type="transmembrane region" description="Helical" evidence="6">
    <location>
        <begin position="80"/>
        <end position="103"/>
    </location>
</feature>
<evidence type="ECO:0000256" key="1">
    <source>
        <dbReference type="ARBA" id="ARBA00004651"/>
    </source>
</evidence>
<keyword evidence="3 6" id="KW-0812">Transmembrane</keyword>
<accession>A0A285X5I8</accession>
<feature type="transmembrane region" description="Helical" evidence="6">
    <location>
        <begin position="179"/>
        <end position="203"/>
    </location>
</feature>
<feature type="transmembrane region" description="Helical" evidence="6">
    <location>
        <begin position="156"/>
        <end position="173"/>
    </location>
</feature>
<evidence type="ECO:0000256" key="3">
    <source>
        <dbReference type="ARBA" id="ARBA00022692"/>
    </source>
</evidence>
<feature type="transmembrane region" description="Helical" evidence="6">
    <location>
        <begin position="330"/>
        <end position="348"/>
    </location>
</feature>
<gene>
    <name evidence="7" type="ORF">SAMN06296241_1598</name>
</gene>
<keyword evidence="2" id="KW-1003">Cell membrane</keyword>
<evidence type="ECO:0000256" key="2">
    <source>
        <dbReference type="ARBA" id="ARBA00022475"/>
    </source>
</evidence>
<dbReference type="Proteomes" id="UP000219193">
    <property type="component" value="Unassembled WGS sequence"/>
</dbReference>
<evidence type="ECO:0000256" key="6">
    <source>
        <dbReference type="SAM" id="Phobius"/>
    </source>
</evidence>
<evidence type="ECO:0000313" key="7">
    <source>
        <dbReference type="EMBL" id="SOC80054.1"/>
    </source>
</evidence>
<dbReference type="Pfam" id="PF01943">
    <property type="entry name" value="Polysacc_synt"/>
    <property type="match status" value="1"/>
</dbReference>
<dbReference type="AlphaFoldDB" id="A0A285X5I8"/>
<dbReference type="PANTHER" id="PTHR30250:SF11">
    <property type="entry name" value="O-ANTIGEN TRANSPORTER-RELATED"/>
    <property type="match status" value="1"/>
</dbReference>
<name>A0A285X5I8_9FLAO</name>
<reference evidence="8" key="1">
    <citation type="submission" date="2017-09" db="EMBL/GenBank/DDBJ databases">
        <authorList>
            <person name="Varghese N."/>
            <person name="Submissions S."/>
        </authorList>
    </citation>
    <scope>NUCLEOTIDE SEQUENCE [LARGE SCALE GENOMIC DNA]</scope>
    <source>
        <strain evidence="8">CGMCC 1.12641</strain>
    </source>
</reference>
<feature type="transmembrane region" description="Helical" evidence="6">
    <location>
        <begin position="38"/>
        <end position="60"/>
    </location>
</feature>
<dbReference type="PANTHER" id="PTHR30250">
    <property type="entry name" value="PST FAMILY PREDICTED COLANIC ACID TRANSPORTER"/>
    <property type="match status" value="1"/>
</dbReference>
<feature type="transmembrane region" description="Helical" evidence="6">
    <location>
        <begin position="215"/>
        <end position="235"/>
    </location>
</feature>
<keyword evidence="8" id="KW-1185">Reference proteome</keyword>
<dbReference type="GO" id="GO:0005886">
    <property type="term" value="C:plasma membrane"/>
    <property type="evidence" value="ECO:0007669"/>
    <property type="project" value="UniProtKB-SubCell"/>
</dbReference>
<feature type="transmembrane region" description="Helical" evidence="6">
    <location>
        <begin position="247"/>
        <end position="266"/>
    </location>
</feature>
<feature type="transmembrane region" description="Helical" evidence="6">
    <location>
        <begin position="388"/>
        <end position="410"/>
    </location>
</feature>
<proteinExistence type="predicted"/>